<dbReference type="Gene3D" id="3.10.350.10">
    <property type="entry name" value="LysM domain"/>
    <property type="match status" value="1"/>
</dbReference>
<dbReference type="InterPro" id="IPR036779">
    <property type="entry name" value="LysM_dom_sf"/>
</dbReference>
<keyword evidence="2" id="KW-0732">Signal</keyword>
<dbReference type="SUPFAM" id="SSF54106">
    <property type="entry name" value="LysM domain"/>
    <property type="match status" value="1"/>
</dbReference>
<dbReference type="CDD" id="cd00118">
    <property type="entry name" value="LysM"/>
    <property type="match status" value="1"/>
</dbReference>
<dbReference type="SMART" id="SM00257">
    <property type="entry name" value="LysM"/>
    <property type="match status" value="1"/>
</dbReference>
<evidence type="ECO:0000256" key="1">
    <source>
        <dbReference type="SAM" id="MobiDB-lite"/>
    </source>
</evidence>
<organism evidence="4 5">
    <name type="scientific">Macrolepiota fuliginosa MF-IS2</name>
    <dbReference type="NCBI Taxonomy" id="1400762"/>
    <lineage>
        <taxon>Eukaryota</taxon>
        <taxon>Fungi</taxon>
        <taxon>Dikarya</taxon>
        <taxon>Basidiomycota</taxon>
        <taxon>Agaricomycotina</taxon>
        <taxon>Agaricomycetes</taxon>
        <taxon>Agaricomycetidae</taxon>
        <taxon>Agaricales</taxon>
        <taxon>Agaricineae</taxon>
        <taxon>Agaricaceae</taxon>
        <taxon>Macrolepiota</taxon>
    </lineage>
</organism>
<accession>A0A9P5XCA5</accession>
<comment type="caution">
    <text evidence="4">The sequence shown here is derived from an EMBL/GenBank/DDBJ whole genome shotgun (WGS) entry which is preliminary data.</text>
</comment>
<feature type="domain" description="LysM" evidence="3">
    <location>
        <begin position="35"/>
        <end position="82"/>
    </location>
</feature>
<evidence type="ECO:0000259" key="3">
    <source>
        <dbReference type="PROSITE" id="PS51782"/>
    </source>
</evidence>
<protein>
    <submittedName>
        <fullName evidence="4">Carbohydrate-binding module family 50 protein</fullName>
    </submittedName>
</protein>
<dbReference type="AlphaFoldDB" id="A0A9P5XCA5"/>
<dbReference type="Pfam" id="PF01476">
    <property type="entry name" value="LysM"/>
    <property type="match status" value="1"/>
</dbReference>
<dbReference type="PROSITE" id="PS51782">
    <property type="entry name" value="LYSM"/>
    <property type="match status" value="1"/>
</dbReference>
<feature type="chain" id="PRO_5040352197" evidence="2">
    <location>
        <begin position="20"/>
        <end position="107"/>
    </location>
</feature>
<dbReference type="OrthoDB" id="5985073at2759"/>
<evidence type="ECO:0000313" key="5">
    <source>
        <dbReference type="Proteomes" id="UP000807342"/>
    </source>
</evidence>
<evidence type="ECO:0000256" key="2">
    <source>
        <dbReference type="SAM" id="SignalP"/>
    </source>
</evidence>
<feature type="signal peptide" evidence="2">
    <location>
        <begin position="1"/>
        <end position="19"/>
    </location>
</feature>
<dbReference type="Proteomes" id="UP000807342">
    <property type="component" value="Unassembled WGS sequence"/>
</dbReference>
<gene>
    <name evidence="4" type="ORF">P691DRAFT_761413</name>
</gene>
<name>A0A9P5XCA5_9AGAR</name>
<dbReference type="EMBL" id="MU151233">
    <property type="protein sequence ID" value="KAF9446686.1"/>
    <property type="molecule type" value="Genomic_DNA"/>
</dbReference>
<keyword evidence="5" id="KW-1185">Reference proteome</keyword>
<evidence type="ECO:0000313" key="4">
    <source>
        <dbReference type="EMBL" id="KAF9446686.1"/>
    </source>
</evidence>
<reference evidence="4" key="1">
    <citation type="submission" date="2020-11" db="EMBL/GenBank/DDBJ databases">
        <authorList>
            <consortium name="DOE Joint Genome Institute"/>
            <person name="Ahrendt S."/>
            <person name="Riley R."/>
            <person name="Andreopoulos W."/>
            <person name="Labutti K."/>
            <person name="Pangilinan J."/>
            <person name="Ruiz-Duenas F.J."/>
            <person name="Barrasa J.M."/>
            <person name="Sanchez-Garcia M."/>
            <person name="Camarero S."/>
            <person name="Miyauchi S."/>
            <person name="Serrano A."/>
            <person name="Linde D."/>
            <person name="Babiker R."/>
            <person name="Drula E."/>
            <person name="Ayuso-Fernandez I."/>
            <person name="Pacheco R."/>
            <person name="Padilla G."/>
            <person name="Ferreira P."/>
            <person name="Barriuso J."/>
            <person name="Kellner H."/>
            <person name="Castanera R."/>
            <person name="Alfaro M."/>
            <person name="Ramirez L."/>
            <person name="Pisabarro A.G."/>
            <person name="Kuo A."/>
            <person name="Tritt A."/>
            <person name="Lipzen A."/>
            <person name="He G."/>
            <person name="Yan M."/>
            <person name="Ng V."/>
            <person name="Cullen D."/>
            <person name="Martin F."/>
            <person name="Rosso M.-N."/>
            <person name="Henrissat B."/>
            <person name="Hibbett D."/>
            <person name="Martinez A.T."/>
            <person name="Grigoriev I.V."/>
        </authorList>
    </citation>
    <scope>NUCLEOTIDE SEQUENCE</scope>
    <source>
        <strain evidence="4">MF-IS2</strain>
    </source>
</reference>
<feature type="region of interest" description="Disordered" evidence="1">
    <location>
        <begin position="88"/>
        <end position="107"/>
    </location>
</feature>
<proteinExistence type="predicted"/>
<dbReference type="InterPro" id="IPR018392">
    <property type="entry name" value="LysM"/>
</dbReference>
<sequence>MFTSTLFAIVCAAMVSVHSMPQSQPPGPACPAGEQLYTVQMGDSCFTIGGQFGTSATNIIAVNQPAINSGCTNLTPGQMICVPASTGATGGTTGGATGGTTGGTTGV</sequence>